<protein>
    <recommendedName>
        <fullName evidence="11 12">Signal recognition particle subunit SRP68</fullName>
        <shortName evidence="12">SRP68</shortName>
    </recommendedName>
</protein>
<dbReference type="EMBL" id="JAWJWF010000046">
    <property type="protein sequence ID" value="KAK6623912.1"/>
    <property type="molecule type" value="Genomic_DNA"/>
</dbReference>
<sequence length="598" mass="69919">MIVNEDNVKEEKEKTEEVSNVKKTKNIVLTLEILKVIKEAQQQHGLRHGDYQRYRCYCSRRIRRLRKVLKVTQGDRKHYKRRPVTESMLKDERYLYIPLMMAERSWGYAMQLRQEANTEPRKKFHLIQRLRKAAAFALNLQQLCESGVCDARTKLEAQAYVAWIQGSLNFELQLWKPAMENLKKAQVVYEKLIEALNEEDQALYRSRVDELTPSLRYCSYNIGEESDVGDLLTMRIQGQGDLLANFDSLFEKTRQKRPGVLEEIEWRGRKIQVRPEGVRLFLLADKQLNNALSKASSLASKIELLENNLMDCKDAIASLRDEMKGDPSSKTTRERGQPVSSLQYLLSYLTYIRLSRTIERNLLMVEQMKVKETEPKPKDMKENLVKEKKVRPEDFIRFFEIILQNVTEMQQLPGLEDDTKYQQELEVKLKIYKAYRCYYIAEYLVTLKRWSEAIALYQRSQQYISEIKNVPDDLKKQVKDLDTAVEGSKFAAHAHHVLEGEVQEEDTILNKQQRTRKPLIDRLDEYKEDPALLTKNPNIFKMPPDMRPVPCKPLFFDLAFNFAEFPSLDHKMDTSKSKQNPGLTGFVKGLWGWGGGKK</sequence>
<dbReference type="AlphaFoldDB" id="A0AAN8XLP4"/>
<reference evidence="15 17" key="1">
    <citation type="submission" date="2023-10" db="EMBL/GenBank/DDBJ databases">
        <title>Genomes of two closely related lineages of the louse Polyplax serrata with different host specificities.</title>
        <authorList>
            <person name="Martinu J."/>
            <person name="Tarabai H."/>
            <person name="Stefka J."/>
            <person name="Hypsa V."/>
        </authorList>
    </citation>
    <scope>NUCLEOTIDE SEQUENCE [LARGE SCALE GENOMIC DNA]</scope>
    <source>
        <strain evidence="14">98ZLc_SE</strain>
        <strain evidence="15">HR10_N</strain>
    </source>
</reference>
<keyword evidence="13" id="KW-0175">Coiled coil</keyword>
<dbReference type="Proteomes" id="UP001372834">
    <property type="component" value="Unassembled WGS sequence"/>
</dbReference>
<comment type="function">
    <text evidence="12">Component of the signal recognition particle (SRP) complex, a ribonucleoprotein complex that mediates the cotranslational targeting of secretory and membrane proteins to the endoplasmic reticulum (ER). The SRP complex interacts with the signal sequence in nascent secretory and membrane proteins and directs them to the membrane of the ER.</text>
</comment>
<dbReference type="InterPro" id="IPR034652">
    <property type="entry name" value="SRP68-RBD"/>
</dbReference>
<comment type="subcellular location">
    <subcellularLocation>
        <location evidence="2 12">Cytoplasm</location>
    </subcellularLocation>
    <subcellularLocation>
        <location evidence="1">Endoplasmic reticulum</location>
    </subcellularLocation>
    <subcellularLocation>
        <location evidence="3">Nucleus</location>
        <location evidence="3">Nucleolus</location>
    </subcellularLocation>
</comment>
<accession>A0AAN8XLP4</accession>
<dbReference type="PANTHER" id="PTHR12860">
    <property type="entry name" value="SIGNAL RECOGNITION PARTICLE 68 KDA PROTEIN"/>
    <property type="match status" value="1"/>
</dbReference>
<dbReference type="Proteomes" id="UP001359485">
    <property type="component" value="Unassembled WGS sequence"/>
</dbReference>
<evidence type="ECO:0000256" key="12">
    <source>
        <dbReference type="PIRNR" id="PIRNR038995"/>
    </source>
</evidence>
<evidence type="ECO:0000256" key="10">
    <source>
        <dbReference type="ARBA" id="ARBA00023274"/>
    </source>
</evidence>
<dbReference type="GO" id="GO:0030942">
    <property type="term" value="F:endoplasmic reticulum signal peptide binding"/>
    <property type="evidence" value="ECO:0007669"/>
    <property type="project" value="InterPro"/>
</dbReference>
<evidence type="ECO:0000256" key="11">
    <source>
        <dbReference type="ARBA" id="ARBA00029498"/>
    </source>
</evidence>
<feature type="coiled-coil region" evidence="13">
    <location>
        <begin position="288"/>
        <end position="322"/>
    </location>
</feature>
<evidence type="ECO:0000256" key="13">
    <source>
        <dbReference type="SAM" id="Coils"/>
    </source>
</evidence>
<dbReference type="GO" id="GO:0005730">
    <property type="term" value="C:nucleolus"/>
    <property type="evidence" value="ECO:0007669"/>
    <property type="project" value="UniProtKB-SubCell"/>
</dbReference>
<evidence type="ECO:0000256" key="1">
    <source>
        <dbReference type="ARBA" id="ARBA00004240"/>
    </source>
</evidence>
<dbReference type="GO" id="GO:0005829">
    <property type="term" value="C:cytosol"/>
    <property type="evidence" value="ECO:0007669"/>
    <property type="project" value="UniProtKB-ARBA"/>
</dbReference>
<evidence type="ECO:0000256" key="9">
    <source>
        <dbReference type="ARBA" id="ARBA00023242"/>
    </source>
</evidence>
<evidence type="ECO:0000256" key="8">
    <source>
        <dbReference type="ARBA" id="ARBA00023135"/>
    </source>
</evidence>
<dbReference type="GO" id="GO:0005047">
    <property type="term" value="F:signal recognition particle binding"/>
    <property type="evidence" value="ECO:0007669"/>
    <property type="project" value="InterPro"/>
</dbReference>
<dbReference type="GO" id="GO:0008312">
    <property type="term" value="F:7S RNA binding"/>
    <property type="evidence" value="ECO:0007669"/>
    <property type="project" value="InterPro"/>
</dbReference>
<dbReference type="EMBL" id="JAWJWE010000002">
    <property type="protein sequence ID" value="KAK6643283.1"/>
    <property type="molecule type" value="Genomic_DNA"/>
</dbReference>
<evidence type="ECO:0000313" key="15">
    <source>
        <dbReference type="EMBL" id="KAK6643283.1"/>
    </source>
</evidence>
<dbReference type="Gene3D" id="1.10.3450.40">
    <property type="entry name" value="Signal recognition particle, SRP68 subunit, RNA-binding domain"/>
    <property type="match status" value="1"/>
</dbReference>
<evidence type="ECO:0000256" key="4">
    <source>
        <dbReference type="ARBA" id="ARBA00009352"/>
    </source>
</evidence>
<dbReference type="GO" id="GO:0005786">
    <property type="term" value="C:signal recognition particle, endoplasmic reticulum targeting"/>
    <property type="evidence" value="ECO:0007669"/>
    <property type="project" value="UniProtKB-KW"/>
</dbReference>
<evidence type="ECO:0000256" key="3">
    <source>
        <dbReference type="ARBA" id="ARBA00004604"/>
    </source>
</evidence>
<organism evidence="15 17">
    <name type="scientific">Polyplax serrata</name>
    <name type="common">Common mouse louse</name>
    <dbReference type="NCBI Taxonomy" id="468196"/>
    <lineage>
        <taxon>Eukaryota</taxon>
        <taxon>Metazoa</taxon>
        <taxon>Ecdysozoa</taxon>
        <taxon>Arthropoda</taxon>
        <taxon>Hexapoda</taxon>
        <taxon>Insecta</taxon>
        <taxon>Pterygota</taxon>
        <taxon>Neoptera</taxon>
        <taxon>Paraneoptera</taxon>
        <taxon>Psocodea</taxon>
        <taxon>Troctomorpha</taxon>
        <taxon>Phthiraptera</taxon>
        <taxon>Anoplura</taxon>
        <taxon>Polyplacidae</taxon>
        <taxon>Polyplax</taxon>
    </lineage>
</organism>
<evidence type="ECO:0000256" key="2">
    <source>
        <dbReference type="ARBA" id="ARBA00004496"/>
    </source>
</evidence>
<keyword evidence="5 12" id="KW-0963">Cytoplasm</keyword>
<keyword evidence="7 12" id="KW-0694">RNA-binding</keyword>
<proteinExistence type="inferred from homology"/>
<dbReference type="PIRSF" id="PIRSF038995">
    <property type="entry name" value="SRP68"/>
    <property type="match status" value="1"/>
</dbReference>
<evidence type="ECO:0000256" key="5">
    <source>
        <dbReference type="ARBA" id="ARBA00022490"/>
    </source>
</evidence>
<keyword evidence="9" id="KW-0539">Nucleus</keyword>
<dbReference type="Pfam" id="PF16969">
    <property type="entry name" value="SRP68"/>
    <property type="match status" value="1"/>
</dbReference>
<dbReference type="CDD" id="cd15481">
    <property type="entry name" value="SRP68-RBD"/>
    <property type="match status" value="1"/>
</dbReference>
<comment type="similarity">
    <text evidence="4 12">Belongs to the SRP68 family.</text>
</comment>
<dbReference type="InterPro" id="IPR026258">
    <property type="entry name" value="SRP68"/>
</dbReference>
<keyword evidence="10 12" id="KW-0687">Ribonucleoprotein</keyword>
<keyword evidence="8 12" id="KW-0733">Signal recognition particle</keyword>
<evidence type="ECO:0000313" key="17">
    <source>
        <dbReference type="Proteomes" id="UP001372834"/>
    </source>
</evidence>
<keyword evidence="16" id="KW-1185">Reference proteome</keyword>
<evidence type="ECO:0000313" key="14">
    <source>
        <dbReference type="EMBL" id="KAK6623912.1"/>
    </source>
</evidence>
<dbReference type="GO" id="GO:0005783">
    <property type="term" value="C:endoplasmic reticulum"/>
    <property type="evidence" value="ECO:0007669"/>
    <property type="project" value="UniProtKB-SubCell"/>
</dbReference>
<dbReference type="GO" id="GO:0006614">
    <property type="term" value="P:SRP-dependent cotranslational protein targeting to membrane"/>
    <property type="evidence" value="ECO:0007669"/>
    <property type="project" value="InterPro"/>
</dbReference>
<evidence type="ECO:0000313" key="16">
    <source>
        <dbReference type="Proteomes" id="UP001359485"/>
    </source>
</evidence>
<keyword evidence="6" id="KW-0256">Endoplasmic reticulum</keyword>
<dbReference type="InterPro" id="IPR038253">
    <property type="entry name" value="SRP68_N_sf"/>
</dbReference>
<evidence type="ECO:0000256" key="6">
    <source>
        <dbReference type="ARBA" id="ARBA00022824"/>
    </source>
</evidence>
<dbReference type="FunFam" id="1.10.3450.40:FF:000001">
    <property type="entry name" value="Signal recognition particle subunit SRP68"/>
    <property type="match status" value="1"/>
</dbReference>
<comment type="caution">
    <text evidence="15">The sequence shown here is derived from an EMBL/GenBank/DDBJ whole genome shotgun (WGS) entry which is preliminary data.</text>
</comment>
<dbReference type="PANTHER" id="PTHR12860:SF0">
    <property type="entry name" value="SIGNAL RECOGNITION PARTICLE SUBUNIT SRP68"/>
    <property type="match status" value="1"/>
</dbReference>
<evidence type="ECO:0000256" key="7">
    <source>
        <dbReference type="ARBA" id="ARBA00022884"/>
    </source>
</evidence>
<gene>
    <name evidence="15" type="ORF">RUM43_004788</name>
    <name evidence="14" type="ORF">RUM44_010768</name>
</gene>
<name>A0AAN8XLP4_POLSC</name>